<reference evidence="1" key="1">
    <citation type="submission" date="2022-10" db="EMBL/GenBank/DDBJ databases">
        <title>Culturing micro-colonial fungi from biological soil crusts in the Mojave desert and describing Neophaeococcomyces mojavensis, and introducing the new genera and species Taxawa tesnikishii.</title>
        <authorList>
            <person name="Kurbessoian T."/>
            <person name="Stajich J.E."/>
        </authorList>
    </citation>
    <scope>NUCLEOTIDE SEQUENCE</scope>
    <source>
        <strain evidence="1">JES_112</strain>
    </source>
</reference>
<evidence type="ECO:0000313" key="1">
    <source>
        <dbReference type="EMBL" id="KAJ9653826.1"/>
    </source>
</evidence>
<evidence type="ECO:0000313" key="2">
    <source>
        <dbReference type="Proteomes" id="UP001172386"/>
    </source>
</evidence>
<organism evidence="1 2">
    <name type="scientific">Neophaeococcomyces mojaviensis</name>
    <dbReference type="NCBI Taxonomy" id="3383035"/>
    <lineage>
        <taxon>Eukaryota</taxon>
        <taxon>Fungi</taxon>
        <taxon>Dikarya</taxon>
        <taxon>Ascomycota</taxon>
        <taxon>Pezizomycotina</taxon>
        <taxon>Eurotiomycetes</taxon>
        <taxon>Chaetothyriomycetidae</taxon>
        <taxon>Chaetothyriales</taxon>
        <taxon>Chaetothyriales incertae sedis</taxon>
        <taxon>Neophaeococcomyces</taxon>
    </lineage>
</organism>
<comment type="caution">
    <text evidence="1">The sequence shown here is derived from an EMBL/GenBank/DDBJ whole genome shotgun (WGS) entry which is preliminary data.</text>
</comment>
<name>A0ACC3A195_9EURO</name>
<proteinExistence type="predicted"/>
<keyword evidence="2" id="KW-1185">Reference proteome</keyword>
<dbReference type="Proteomes" id="UP001172386">
    <property type="component" value="Unassembled WGS sequence"/>
</dbReference>
<sequence>MEVLSKVVLIGAAGTVGSHVLKALLEDERFKITILSRLDSTSTFPTHSNIKLVRTEYTVANLIQTFQAHDAVISVTGVQAVSQQATWIEAAHQAGVKRFVLNDYGNSIENQIGLPELEHFRNTRRECLALVKRIAMEDDGFSWSSLATGNFIDYSLKKYVAFGFDIPARKARLVDDGTERLSAVTLQDIGAAVRGILRQSETTKNRYLHIRSTETCQREILEALQEQTGSQWEVRYEDSKVMYERGKEAFAKGERSGMLDLLVTQLFQKGSGRSIVVSRQQSDNGLLGVQEKDISVIVADVLATFDTI</sequence>
<dbReference type="EMBL" id="JAPDRQ010000140">
    <property type="protein sequence ID" value="KAJ9653826.1"/>
    <property type="molecule type" value="Genomic_DNA"/>
</dbReference>
<accession>A0ACC3A195</accession>
<gene>
    <name evidence="1" type="ORF">H2198_007054</name>
</gene>
<protein>
    <submittedName>
        <fullName evidence="1">Uncharacterized protein</fullName>
    </submittedName>
</protein>